<evidence type="ECO:0000256" key="6">
    <source>
        <dbReference type="ARBA" id="ARBA00022989"/>
    </source>
</evidence>
<keyword evidence="4" id="KW-0732">Signal</keyword>
<dbReference type="Gene3D" id="6.10.250.780">
    <property type="match status" value="1"/>
</dbReference>
<dbReference type="InterPro" id="IPR001054">
    <property type="entry name" value="A/G_cyclase"/>
</dbReference>
<dbReference type="GO" id="GO:0001653">
    <property type="term" value="F:peptide receptor activity"/>
    <property type="evidence" value="ECO:0007669"/>
    <property type="project" value="TreeGrafter"/>
</dbReference>
<dbReference type="Pfam" id="PF07701">
    <property type="entry name" value="HNOBA"/>
    <property type="match status" value="1"/>
</dbReference>
<keyword evidence="5" id="KW-0547">Nucleotide-binding</keyword>
<keyword evidence="12" id="KW-0141">cGMP biosynthesis</keyword>
<evidence type="ECO:0000256" key="8">
    <source>
        <dbReference type="ARBA" id="ARBA00023136"/>
    </source>
</evidence>
<dbReference type="SUPFAM" id="SSF55073">
    <property type="entry name" value="Nucleotide cyclase"/>
    <property type="match status" value="1"/>
</dbReference>
<reference evidence="17 18" key="1">
    <citation type="submission" date="2018-04" db="EMBL/GenBank/DDBJ databases">
        <title>The genome of golden apple snail Pomacea canaliculata provides insight into stress tolerance and invasive adaptation.</title>
        <authorList>
            <person name="Liu C."/>
            <person name="Liu B."/>
            <person name="Ren Y."/>
            <person name="Zhang Y."/>
            <person name="Wang H."/>
            <person name="Li S."/>
            <person name="Jiang F."/>
            <person name="Yin L."/>
            <person name="Zhang G."/>
            <person name="Qian W."/>
            <person name="Fan W."/>
        </authorList>
    </citation>
    <scope>NUCLEOTIDE SEQUENCE [LARGE SCALE GENOMIC DNA]</scope>
    <source>
        <strain evidence="17">SZHN2017</strain>
        <tissue evidence="17">Muscle</tissue>
    </source>
</reference>
<keyword evidence="3 15" id="KW-0812">Transmembrane</keyword>
<dbReference type="Gene3D" id="3.30.70.1230">
    <property type="entry name" value="Nucleotide cyclase"/>
    <property type="match status" value="1"/>
</dbReference>
<feature type="region of interest" description="Disordered" evidence="14">
    <location>
        <begin position="648"/>
        <end position="670"/>
    </location>
</feature>
<evidence type="ECO:0000313" key="17">
    <source>
        <dbReference type="EMBL" id="PVD36839.1"/>
    </source>
</evidence>
<dbReference type="PANTHER" id="PTHR11920:SF501">
    <property type="entry name" value="GUANYLATE CYCLASE 32E"/>
    <property type="match status" value="1"/>
</dbReference>
<evidence type="ECO:0000256" key="4">
    <source>
        <dbReference type="ARBA" id="ARBA00022729"/>
    </source>
</evidence>
<dbReference type="InterPro" id="IPR011645">
    <property type="entry name" value="HNOB_dom_associated"/>
</dbReference>
<comment type="similarity">
    <text evidence="13">Belongs to the adenylyl cyclase class-4/guanylyl cyclase family.</text>
</comment>
<dbReference type="PROSITE" id="PS00452">
    <property type="entry name" value="GUANYLATE_CYCLASE_1"/>
    <property type="match status" value="1"/>
</dbReference>
<evidence type="ECO:0000256" key="15">
    <source>
        <dbReference type="SAM" id="Phobius"/>
    </source>
</evidence>
<evidence type="ECO:0000256" key="1">
    <source>
        <dbReference type="ARBA" id="ARBA00004479"/>
    </source>
</evidence>
<dbReference type="GO" id="GO:0035556">
    <property type="term" value="P:intracellular signal transduction"/>
    <property type="evidence" value="ECO:0007669"/>
    <property type="project" value="InterPro"/>
</dbReference>
<dbReference type="AlphaFoldDB" id="A0A2T7PTV1"/>
<keyword evidence="10" id="KW-0325">Glycoprotein</keyword>
<sequence length="719" mass="80461">MNRVNFKANKIRPLENYDTQSNHQEQHRDIKTVIAENHCKKISHNSPTKISVVQSSVKTDFGSNDEFKQLPSSEPVAFAVNDESKSRLTVLRTCSSKDIIHRKCLLHEVEVSVKGADDIWVKNRFIVRSIFAVCFFSSLAIFCVLVYDIVSDAIKAEEHNVDLNDVEESRKSTQELAELCQTISQSDFLPICAYLVTNASIPADMAIISVSATHISTLSSRVRDQFLTCISETDDQPWMLTSVYLALVELLRYISQEAVLCCVRSSAATASAVEYAHRHRAILNHIGDLLHFPLNEKNLRTFSSGRWNITDTLTAYDELTRCTNDSELSDAYRHTLATLTHVRATLDDLRAVLGARNLDMLSYHTRRIVFSCIAIVTVIGTAGTVCIRVKKMADCVIRYAQTLEKRTEELDVEKSKTEKLLYQMLPPMIADQLTAGMHVMAESYESVSIYFSDIVSFTSISASSTPLQVVELLNNLYSTFDSRIDTYDVYKVETIGDAYMVASGVPTRNGEKHADEIATMSIDLLAAVKQVHLPAHIEDRHLKIRIGIHSGSMCVAGVVGLKMPRYCLFGDTVNTASRMESNSEPMKIHISKATKGLLDKTHRYIITSRGEVNIKGKGLMETFWLEGRKDMGEANDSMVCMWRPKKLRQASTPDTSHGRISETSSNSHDTKFNEEVAILDRIPEGPNSDCSLQDKSGGVNMLSEVYYANKTVNDYNKVA</sequence>
<evidence type="ECO:0000256" key="11">
    <source>
        <dbReference type="ARBA" id="ARBA00023239"/>
    </source>
</evidence>
<dbReference type="SMART" id="SM00044">
    <property type="entry name" value="CYCc"/>
    <property type="match status" value="1"/>
</dbReference>
<evidence type="ECO:0000256" key="3">
    <source>
        <dbReference type="ARBA" id="ARBA00022692"/>
    </source>
</evidence>
<accession>A0A2T7PTV1</accession>
<dbReference type="Proteomes" id="UP000245119">
    <property type="component" value="Linkage Group LG2"/>
</dbReference>
<keyword evidence="8 15" id="KW-0472">Membrane</keyword>
<dbReference type="PANTHER" id="PTHR11920">
    <property type="entry name" value="GUANYLYL CYCLASE"/>
    <property type="match status" value="1"/>
</dbReference>
<evidence type="ECO:0000256" key="7">
    <source>
        <dbReference type="ARBA" id="ARBA00023134"/>
    </source>
</evidence>
<protein>
    <recommendedName>
        <fullName evidence="2">guanylate cyclase</fullName>
        <ecNumber evidence="2">4.6.1.2</ecNumber>
    </recommendedName>
</protein>
<evidence type="ECO:0000313" key="18">
    <source>
        <dbReference type="Proteomes" id="UP000245119"/>
    </source>
</evidence>
<evidence type="ECO:0000256" key="10">
    <source>
        <dbReference type="ARBA" id="ARBA00023180"/>
    </source>
</evidence>
<feature type="transmembrane region" description="Helical" evidence="15">
    <location>
        <begin position="125"/>
        <end position="147"/>
    </location>
</feature>
<evidence type="ECO:0000256" key="5">
    <source>
        <dbReference type="ARBA" id="ARBA00022741"/>
    </source>
</evidence>
<keyword evidence="9" id="KW-0675">Receptor</keyword>
<feature type="domain" description="Guanylate cyclase" evidence="16">
    <location>
        <begin position="448"/>
        <end position="580"/>
    </location>
</feature>
<evidence type="ECO:0000256" key="9">
    <source>
        <dbReference type="ARBA" id="ARBA00023170"/>
    </source>
</evidence>
<dbReference type="GO" id="GO:0004016">
    <property type="term" value="F:adenylate cyclase activity"/>
    <property type="evidence" value="ECO:0007669"/>
    <property type="project" value="TreeGrafter"/>
</dbReference>
<dbReference type="GO" id="GO:0004383">
    <property type="term" value="F:guanylate cyclase activity"/>
    <property type="evidence" value="ECO:0007669"/>
    <property type="project" value="UniProtKB-EC"/>
</dbReference>
<evidence type="ECO:0000256" key="13">
    <source>
        <dbReference type="RuleBase" id="RU000405"/>
    </source>
</evidence>
<gene>
    <name evidence="17" type="ORF">C0Q70_03829</name>
</gene>
<comment type="subcellular location">
    <subcellularLocation>
        <location evidence="1">Membrane</location>
        <topology evidence="1">Single-pass type I membrane protein</topology>
    </subcellularLocation>
</comment>
<keyword evidence="6 15" id="KW-1133">Transmembrane helix</keyword>
<dbReference type="OrthoDB" id="60033at2759"/>
<evidence type="ECO:0000256" key="2">
    <source>
        <dbReference type="ARBA" id="ARBA00012202"/>
    </source>
</evidence>
<evidence type="ECO:0000256" key="14">
    <source>
        <dbReference type="SAM" id="MobiDB-lite"/>
    </source>
</evidence>
<keyword evidence="7" id="KW-0342">GTP-binding</keyword>
<proteinExistence type="inferred from homology"/>
<keyword evidence="18" id="KW-1185">Reference proteome</keyword>
<evidence type="ECO:0000259" key="16">
    <source>
        <dbReference type="PROSITE" id="PS50125"/>
    </source>
</evidence>
<dbReference type="CDD" id="cd07302">
    <property type="entry name" value="CHD"/>
    <property type="match status" value="1"/>
</dbReference>
<dbReference type="FunFam" id="3.30.70.1230:FF:000004">
    <property type="entry name" value="Guanylate cyclase"/>
    <property type="match status" value="1"/>
</dbReference>
<dbReference type="Pfam" id="PF00211">
    <property type="entry name" value="Guanylate_cyc"/>
    <property type="match status" value="1"/>
</dbReference>
<name>A0A2T7PTV1_POMCA</name>
<dbReference type="GO" id="GO:0007168">
    <property type="term" value="P:receptor guanylyl cyclase signaling pathway"/>
    <property type="evidence" value="ECO:0007669"/>
    <property type="project" value="TreeGrafter"/>
</dbReference>
<dbReference type="PROSITE" id="PS50125">
    <property type="entry name" value="GUANYLATE_CYCLASE_2"/>
    <property type="match status" value="1"/>
</dbReference>
<dbReference type="InterPro" id="IPR018297">
    <property type="entry name" value="A/G_cyclase_CS"/>
</dbReference>
<comment type="caution">
    <text evidence="17">The sequence shown here is derived from an EMBL/GenBank/DDBJ whole genome shotgun (WGS) entry which is preliminary data.</text>
</comment>
<keyword evidence="11 13" id="KW-0456">Lyase</keyword>
<evidence type="ECO:0000256" key="12">
    <source>
        <dbReference type="ARBA" id="ARBA00023293"/>
    </source>
</evidence>
<dbReference type="InterPro" id="IPR029787">
    <property type="entry name" value="Nucleotide_cyclase"/>
</dbReference>
<dbReference type="GO" id="GO:0005525">
    <property type="term" value="F:GTP binding"/>
    <property type="evidence" value="ECO:0007669"/>
    <property type="project" value="UniProtKB-KW"/>
</dbReference>
<dbReference type="EMBL" id="PZQS01000002">
    <property type="protein sequence ID" value="PVD36839.1"/>
    <property type="molecule type" value="Genomic_DNA"/>
</dbReference>
<dbReference type="GO" id="GO:0005886">
    <property type="term" value="C:plasma membrane"/>
    <property type="evidence" value="ECO:0007669"/>
    <property type="project" value="TreeGrafter"/>
</dbReference>
<dbReference type="EC" id="4.6.1.2" evidence="2"/>
<organism evidence="17 18">
    <name type="scientific">Pomacea canaliculata</name>
    <name type="common">Golden apple snail</name>
    <dbReference type="NCBI Taxonomy" id="400727"/>
    <lineage>
        <taxon>Eukaryota</taxon>
        <taxon>Metazoa</taxon>
        <taxon>Spiralia</taxon>
        <taxon>Lophotrochozoa</taxon>
        <taxon>Mollusca</taxon>
        <taxon>Gastropoda</taxon>
        <taxon>Caenogastropoda</taxon>
        <taxon>Architaenioglossa</taxon>
        <taxon>Ampullarioidea</taxon>
        <taxon>Ampullariidae</taxon>
        <taxon>Pomacea</taxon>
    </lineage>
</organism>
<dbReference type="InterPro" id="IPR050401">
    <property type="entry name" value="Cyclic_nucleotide_synthase"/>
</dbReference>